<dbReference type="SUPFAM" id="SSF56784">
    <property type="entry name" value="HAD-like"/>
    <property type="match status" value="1"/>
</dbReference>
<dbReference type="EMBL" id="CP034465">
    <property type="protein sequence ID" value="AZP05678.1"/>
    <property type="molecule type" value="Genomic_DNA"/>
</dbReference>
<dbReference type="InterPro" id="IPR023214">
    <property type="entry name" value="HAD_sf"/>
</dbReference>
<organism evidence="3 4">
    <name type="scientific">Jeotgalibaca ciconiae</name>
    <dbReference type="NCBI Taxonomy" id="2496265"/>
    <lineage>
        <taxon>Bacteria</taxon>
        <taxon>Bacillati</taxon>
        <taxon>Bacillota</taxon>
        <taxon>Bacilli</taxon>
        <taxon>Lactobacillales</taxon>
        <taxon>Carnobacteriaceae</taxon>
        <taxon>Jeotgalibaca</taxon>
    </lineage>
</organism>
<dbReference type="OrthoDB" id="278110at2"/>
<dbReference type="InterPro" id="IPR036412">
    <property type="entry name" value="HAD-like_sf"/>
</dbReference>
<proteinExistence type="inferred from homology"/>
<dbReference type="PANTHER" id="PTHR16504:SF4">
    <property type="entry name" value="5'(3')-DEOXYRIBONUCLEOTIDASE"/>
    <property type="match status" value="1"/>
</dbReference>
<accession>A0A3Q9BMR4</accession>
<sequence>MDDVLCGTTEKMLTIFNETYNEEFTPNDLAKVGKEEKITNEMIEFILEEFNKPGFTRDLAVKKDAIEVVESLNEKYNVYIATAAMEVPGTFFDKYSWLEEHFPFLNPHYFIFCGNKQVVNADYLIDDTIKQLENFNGTGILYTAKLNEGIQVPFTRVDNWSQVYGHFVDGFDSRIDETKQRRIERYHQLMKKSDTIL</sequence>
<dbReference type="AlphaFoldDB" id="A0A3Q9BMR4"/>
<name>A0A3Q9BMR4_9LACT</name>
<dbReference type="InterPro" id="IPR010708">
    <property type="entry name" value="5'(3')-deoxyribonucleotidase"/>
</dbReference>
<protein>
    <submittedName>
        <fullName evidence="3">5'(3')-deoxyribonucleotidase</fullName>
    </submittedName>
</protein>
<reference evidence="4" key="1">
    <citation type="submission" date="2018-12" db="EMBL/GenBank/DDBJ databases">
        <title>Complete genome sequencing of Jeotgalibaca sp. H21T32.</title>
        <authorList>
            <person name="Bae J.-W."/>
            <person name="Lee S.-Y."/>
        </authorList>
    </citation>
    <scope>NUCLEOTIDE SEQUENCE [LARGE SCALE GENOMIC DNA]</scope>
    <source>
        <strain evidence="4">H21T32</strain>
    </source>
</reference>
<dbReference type="Proteomes" id="UP000273326">
    <property type="component" value="Chromosome"/>
</dbReference>
<evidence type="ECO:0000256" key="1">
    <source>
        <dbReference type="ARBA" id="ARBA00009589"/>
    </source>
</evidence>
<evidence type="ECO:0000313" key="4">
    <source>
        <dbReference type="Proteomes" id="UP000273326"/>
    </source>
</evidence>
<comment type="similarity">
    <text evidence="1">Belongs to the 5'(3')-deoxyribonucleotidase family.</text>
</comment>
<evidence type="ECO:0000256" key="2">
    <source>
        <dbReference type="PIRSR" id="PIRSR610708-1"/>
    </source>
</evidence>
<dbReference type="GO" id="GO:0009223">
    <property type="term" value="P:pyrimidine deoxyribonucleotide catabolic process"/>
    <property type="evidence" value="ECO:0007669"/>
    <property type="project" value="TreeGrafter"/>
</dbReference>
<dbReference type="PANTHER" id="PTHR16504">
    <property type="entry name" value="5'(3')-DEOXYRIBONUCLEOTIDASE"/>
    <property type="match status" value="1"/>
</dbReference>
<dbReference type="KEGG" id="jeh:EJN90_04265"/>
<dbReference type="Pfam" id="PF06941">
    <property type="entry name" value="NT5C"/>
    <property type="match status" value="1"/>
</dbReference>
<gene>
    <name evidence="3" type="ORF">EJN90_04265</name>
</gene>
<dbReference type="Gene3D" id="1.10.40.40">
    <property type="entry name" value="Deoxyribonucleotidase, domain 2"/>
    <property type="match status" value="1"/>
</dbReference>
<dbReference type="GO" id="GO:0008253">
    <property type="term" value="F:5'-nucleotidase activity"/>
    <property type="evidence" value="ECO:0007669"/>
    <property type="project" value="InterPro"/>
</dbReference>
<dbReference type="Gene3D" id="3.40.50.1000">
    <property type="entry name" value="HAD superfamily/HAD-like"/>
    <property type="match status" value="1"/>
</dbReference>
<feature type="active site" description="Proton donor" evidence="2">
    <location>
        <position position="2"/>
    </location>
</feature>
<keyword evidence="4" id="KW-1185">Reference proteome</keyword>
<evidence type="ECO:0000313" key="3">
    <source>
        <dbReference type="EMBL" id="AZP05678.1"/>
    </source>
</evidence>